<evidence type="ECO:0000313" key="3">
    <source>
        <dbReference type="EMBL" id="KAJ4981540.1"/>
    </source>
</evidence>
<gene>
    <name evidence="2" type="ORF">NE237_010899</name>
    <name evidence="3" type="ORF">NE237_032377</name>
</gene>
<dbReference type="OrthoDB" id="1739094at2759"/>
<dbReference type="AlphaFoldDB" id="A0A9Q0L0K6"/>
<dbReference type="InterPro" id="IPR005162">
    <property type="entry name" value="Retrotrans_gag_dom"/>
</dbReference>
<protein>
    <recommendedName>
        <fullName evidence="1">Retrotransposon gag domain-containing protein</fullName>
    </recommendedName>
</protein>
<proteinExistence type="predicted"/>
<dbReference type="Proteomes" id="UP001141806">
    <property type="component" value="Unassembled WGS sequence"/>
</dbReference>
<dbReference type="EMBL" id="JAMYWD010000002">
    <property type="protein sequence ID" value="KAJ4980119.1"/>
    <property type="molecule type" value="Genomic_DNA"/>
</dbReference>
<evidence type="ECO:0000313" key="4">
    <source>
        <dbReference type="Proteomes" id="UP001141806"/>
    </source>
</evidence>
<dbReference type="PANTHER" id="PTHR33223:SF11">
    <property type="entry name" value="ELEMENT PROTEIN, PUTATIVE-RELATED"/>
    <property type="match status" value="1"/>
</dbReference>
<name>A0A9Q0L0K6_9MAGN</name>
<organism evidence="2 4">
    <name type="scientific">Protea cynaroides</name>
    <dbReference type="NCBI Taxonomy" id="273540"/>
    <lineage>
        <taxon>Eukaryota</taxon>
        <taxon>Viridiplantae</taxon>
        <taxon>Streptophyta</taxon>
        <taxon>Embryophyta</taxon>
        <taxon>Tracheophyta</taxon>
        <taxon>Spermatophyta</taxon>
        <taxon>Magnoliopsida</taxon>
        <taxon>Proteales</taxon>
        <taxon>Proteaceae</taxon>
        <taxon>Protea</taxon>
    </lineage>
</organism>
<evidence type="ECO:0000259" key="1">
    <source>
        <dbReference type="Pfam" id="PF03732"/>
    </source>
</evidence>
<sequence>MLLLPGEKDLMLRKRKMPLATVEEERGERASVLSSDRYLFAFFLRVGLPQALGWEGCFNTTGLRPTVMEAGIGGQGNQPNPPLWNNNPVYQPPPPGLEAGDQRPNLGLGAQPVRPNNAVLNRDQVNDLIQQQLVPHMRRPNRPTYRRPYPDWIDTAYALPRGYKVPDFAKFSGETNQSTVEHIGRFTVQCGEAGANDFLKMRLFANSLSDTAFEWYINLPANSIQTWQQMEEAFHSQFYRIAPEVSITDLSGMYQIAGEKVEDFIARFKRARHRCPLVLPEPEFVKLAQNGLEFELRKKFVGMDFRDLFELATAAAR</sequence>
<comment type="caution">
    <text evidence="2">The sequence shown here is derived from an EMBL/GenBank/DDBJ whole genome shotgun (WGS) entry which is preliminary data.</text>
</comment>
<dbReference type="PANTHER" id="PTHR33223">
    <property type="entry name" value="CCHC-TYPE DOMAIN-CONTAINING PROTEIN"/>
    <property type="match status" value="1"/>
</dbReference>
<keyword evidence="4" id="KW-1185">Reference proteome</keyword>
<accession>A0A9Q0L0K6</accession>
<dbReference type="Pfam" id="PF03732">
    <property type="entry name" value="Retrotrans_gag"/>
    <property type="match status" value="1"/>
</dbReference>
<evidence type="ECO:0000313" key="2">
    <source>
        <dbReference type="EMBL" id="KAJ4980119.1"/>
    </source>
</evidence>
<reference evidence="2" key="1">
    <citation type="journal article" date="2023" name="Plant J.">
        <title>The genome of the king protea, Protea cynaroides.</title>
        <authorList>
            <person name="Chang J."/>
            <person name="Duong T.A."/>
            <person name="Schoeman C."/>
            <person name="Ma X."/>
            <person name="Roodt D."/>
            <person name="Barker N."/>
            <person name="Li Z."/>
            <person name="Van de Peer Y."/>
            <person name="Mizrachi E."/>
        </authorList>
    </citation>
    <scope>NUCLEOTIDE SEQUENCE</scope>
    <source>
        <tissue evidence="2">Young leaves</tissue>
    </source>
</reference>
<feature type="domain" description="Retrotransposon gag" evidence="1">
    <location>
        <begin position="202"/>
        <end position="292"/>
    </location>
</feature>
<dbReference type="EMBL" id="JAMYWD010000001">
    <property type="protein sequence ID" value="KAJ4981540.1"/>
    <property type="molecule type" value="Genomic_DNA"/>
</dbReference>